<dbReference type="Pfam" id="PF16990">
    <property type="entry name" value="CBM_35"/>
    <property type="match status" value="1"/>
</dbReference>
<dbReference type="RefSeq" id="WP_209143094.1">
    <property type="nucleotide sequence ID" value="NZ_JAGHKO010000014.1"/>
</dbReference>
<dbReference type="Pfam" id="PF04616">
    <property type="entry name" value="Glyco_hydro_43"/>
    <property type="match status" value="1"/>
</dbReference>
<feature type="chain" id="PRO_5047135114" evidence="7">
    <location>
        <begin position="23"/>
        <end position="442"/>
    </location>
</feature>
<evidence type="ECO:0000256" key="3">
    <source>
        <dbReference type="ARBA" id="ARBA00022801"/>
    </source>
</evidence>
<keyword evidence="4" id="KW-0119">Carbohydrate metabolism</keyword>
<name>A0ABS3Z2T0_9BACT</name>
<evidence type="ECO:0000313" key="9">
    <source>
        <dbReference type="EMBL" id="MBO9204473.1"/>
    </source>
</evidence>
<evidence type="ECO:0000256" key="1">
    <source>
        <dbReference type="ARBA" id="ARBA00009865"/>
    </source>
</evidence>
<keyword evidence="2" id="KW-0624">Polysaccharide degradation</keyword>
<keyword evidence="2" id="KW-0858">Xylan degradation</keyword>
<keyword evidence="3 6" id="KW-0378">Hydrolase</keyword>
<dbReference type="InterPro" id="IPR023296">
    <property type="entry name" value="Glyco_hydro_beta-prop_sf"/>
</dbReference>
<dbReference type="Gene3D" id="2.115.10.20">
    <property type="entry name" value="Glycosyl hydrolase domain, family 43"/>
    <property type="match status" value="1"/>
</dbReference>
<dbReference type="Gene3D" id="2.60.120.260">
    <property type="entry name" value="Galactose-binding domain-like"/>
    <property type="match status" value="1"/>
</dbReference>
<evidence type="ECO:0000313" key="10">
    <source>
        <dbReference type="Proteomes" id="UP000677244"/>
    </source>
</evidence>
<dbReference type="PANTHER" id="PTHR43772">
    <property type="entry name" value="ENDO-1,4-BETA-XYLANASE"/>
    <property type="match status" value="1"/>
</dbReference>
<evidence type="ECO:0000256" key="4">
    <source>
        <dbReference type="ARBA" id="ARBA00023277"/>
    </source>
</evidence>
<comment type="similarity">
    <text evidence="1 6">Belongs to the glycosyl hydrolase 43 family.</text>
</comment>
<dbReference type="InterPro" id="IPR006710">
    <property type="entry name" value="Glyco_hydro_43"/>
</dbReference>
<evidence type="ECO:0000256" key="7">
    <source>
        <dbReference type="SAM" id="SignalP"/>
    </source>
</evidence>
<gene>
    <name evidence="9" type="ORF">J7I42_29560</name>
</gene>
<proteinExistence type="inferred from homology"/>
<dbReference type="EMBL" id="JAGHKO010000014">
    <property type="protein sequence ID" value="MBO9204473.1"/>
    <property type="molecule type" value="Genomic_DNA"/>
</dbReference>
<dbReference type="Proteomes" id="UP000677244">
    <property type="component" value="Unassembled WGS sequence"/>
</dbReference>
<evidence type="ECO:0000256" key="2">
    <source>
        <dbReference type="ARBA" id="ARBA00022651"/>
    </source>
</evidence>
<feature type="signal peptide" evidence="7">
    <location>
        <begin position="1"/>
        <end position="22"/>
    </location>
</feature>
<feature type="domain" description="CBM6" evidence="8">
    <location>
        <begin position="325"/>
        <end position="440"/>
    </location>
</feature>
<accession>A0ABS3Z2T0</accession>
<dbReference type="InterPro" id="IPR005084">
    <property type="entry name" value="CBM6"/>
</dbReference>
<dbReference type="SUPFAM" id="SSF75005">
    <property type="entry name" value="Arabinanase/levansucrase/invertase"/>
    <property type="match status" value="1"/>
</dbReference>
<dbReference type="InterPro" id="IPR008979">
    <property type="entry name" value="Galactose-bd-like_sf"/>
</dbReference>
<keyword evidence="5 6" id="KW-0326">Glycosidase</keyword>
<dbReference type="SUPFAM" id="SSF49785">
    <property type="entry name" value="Galactose-binding domain-like"/>
    <property type="match status" value="1"/>
</dbReference>
<dbReference type="InterPro" id="IPR052176">
    <property type="entry name" value="Glycosyl_Hydrlase_43_Enz"/>
</dbReference>
<organism evidence="9 10">
    <name type="scientific">Niastella soli</name>
    <dbReference type="NCBI Taxonomy" id="2821487"/>
    <lineage>
        <taxon>Bacteria</taxon>
        <taxon>Pseudomonadati</taxon>
        <taxon>Bacteroidota</taxon>
        <taxon>Chitinophagia</taxon>
        <taxon>Chitinophagales</taxon>
        <taxon>Chitinophagaceae</taxon>
        <taxon>Niastella</taxon>
    </lineage>
</organism>
<comment type="caution">
    <text evidence="9">The sequence shown here is derived from an EMBL/GenBank/DDBJ whole genome shotgun (WGS) entry which is preliminary data.</text>
</comment>
<evidence type="ECO:0000256" key="5">
    <source>
        <dbReference type="ARBA" id="ARBA00023295"/>
    </source>
</evidence>
<dbReference type="PANTHER" id="PTHR43772:SF2">
    <property type="entry name" value="PUTATIVE (AFU_ORTHOLOGUE AFUA_2G04480)-RELATED"/>
    <property type="match status" value="1"/>
</dbReference>
<keyword evidence="10" id="KW-1185">Reference proteome</keyword>
<dbReference type="PROSITE" id="PS51257">
    <property type="entry name" value="PROKAR_LIPOPROTEIN"/>
    <property type="match status" value="1"/>
</dbReference>
<keyword evidence="7" id="KW-0732">Signal</keyword>
<sequence length="442" mass="48659">MKKIIACQLALCTLLISGSCFSQNPFITSIYTADPSAHVWADGRLYVYPSHDIDPARGCDLMDRYHVYSTDDMVTWRDEGEILNASQVAWGRKEGGFMWAPDCAYKNGTYYYYFPHPSDTKWNNSWKIGVATSKKPASDFTSAGYIKGLDSSSMIDPCVFIDTDGQAYFYYGGGSKCSGGKLKDNMIEIDGTLQKMEGLVDFHEATWVFKRNGIYYLTYADNHGRENQLRYATSNGPLGPWKYQGVFLGSTDCDTNHGSVVEYKGKWYIFYHNQQLSNTGQGNLRSICVDYVQFNEDGTIKLVEQTKTGPSAIAALPGVKKSIRYEAEKADVSGGATLTGNYVTNLKEASSAITFPRVNGGKKGGRATITIAHANVAYGRIRLVVNGVDLSFLNAMSTADATTFTGKAMFTVKLKAGDNTIRLEGGGKELINVDYITITPLD</sequence>
<evidence type="ECO:0000256" key="6">
    <source>
        <dbReference type="RuleBase" id="RU361187"/>
    </source>
</evidence>
<evidence type="ECO:0000259" key="8">
    <source>
        <dbReference type="Pfam" id="PF16990"/>
    </source>
</evidence>
<dbReference type="CDD" id="cd08990">
    <property type="entry name" value="GH43_AXH_like"/>
    <property type="match status" value="1"/>
</dbReference>
<reference evidence="9 10" key="1">
    <citation type="submission" date="2021-03" db="EMBL/GenBank/DDBJ databases">
        <title>Assistant Professor.</title>
        <authorList>
            <person name="Huq M.A."/>
        </authorList>
    </citation>
    <scope>NUCLEOTIDE SEQUENCE [LARGE SCALE GENOMIC DNA]</scope>
    <source>
        <strain evidence="9 10">MAH-29</strain>
    </source>
</reference>
<protein>
    <submittedName>
        <fullName evidence="9">Family 43 glycosylhydrolase</fullName>
    </submittedName>
</protein>